<dbReference type="GO" id="GO:0008237">
    <property type="term" value="F:metallopeptidase activity"/>
    <property type="evidence" value="ECO:0007669"/>
    <property type="project" value="InterPro"/>
</dbReference>
<keyword evidence="4" id="KW-1185">Reference proteome</keyword>
<feature type="region of interest" description="Disordered" evidence="1">
    <location>
        <begin position="1"/>
        <end position="32"/>
    </location>
</feature>
<dbReference type="Gramene" id="KVH90129">
    <property type="protein sequence ID" value="KVH90129"/>
    <property type="gene ID" value="Ccrd_007874"/>
</dbReference>
<dbReference type="AlphaFoldDB" id="A0A118JT53"/>
<evidence type="ECO:0000313" key="4">
    <source>
        <dbReference type="Proteomes" id="UP000243975"/>
    </source>
</evidence>
<dbReference type="InterPro" id="IPR037518">
    <property type="entry name" value="MPN"/>
</dbReference>
<evidence type="ECO:0000259" key="2">
    <source>
        <dbReference type="PROSITE" id="PS50249"/>
    </source>
</evidence>
<dbReference type="Gene3D" id="3.40.140.10">
    <property type="entry name" value="Cytidine Deaminase, domain 2"/>
    <property type="match status" value="1"/>
</dbReference>
<gene>
    <name evidence="3" type="ORF">Ccrd_007874</name>
</gene>
<feature type="compositionally biased region" description="Polar residues" evidence="1">
    <location>
        <begin position="1"/>
        <end position="26"/>
    </location>
</feature>
<dbReference type="STRING" id="59895.A0A118JT53"/>
<name>A0A118JT53_CYNCS</name>
<dbReference type="InterPro" id="IPR000555">
    <property type="entry name" value="JAMM/MPN+_dom"/>
</dbReference>
<protein>
    <submittedName>
        <fullName evidence="3">JAB1/Mov34/MPN/PAD-1</fullName>
    </submittedName>
</protein>
<dbReference type="Pfam" id="PF01398">
    <property type="entry name" value="JAB"/>
    <property type="match status" value="1"/>
</dbReference>
<reference evidence="3 4" key="1">
    <citation type="journal article" date="2016" name="Sci. Rep.">
        <title>The genome sequence of the outbreeding globe artichoke constructed de novo incorporating a phase-aware low-pass sequencing strategy of F1 progeny.</title>
        <authorList>
            <person name="Scaglione D."/>
            <person name="Reyes-Chin-Wo S."/>
            <person name="Acquadro A."/>
            <person name="Froenicke L."/>
            <person name="Portis E."/>
            <person name="Beitel C."/>
            <person name="Tirone M."/>
            <person name="Mauro R."/>
            <person name="Lo Monaco A."/>
            <person name="Mauromicale G."/>
            <person name="Faccioli P."/>
            <person name="Cattivelli L."/>
            <person name="Rieseberg L."/>
            <person name="Michelmore R."/>
            <person name="Lanteri S."/>
        </authorList>
    </citation>
    <scope>NUCLEOTIDE SEQUENCE [LARGE SCALE GENOMIC DNA]</scope>
    <source>
        <strain evidence="3">2C</strain>
    </source>
</reference>
<evidence type="ECO:0000313" key="3">
    <source>
        <dbReference type="EMBL" id="KVH90129.1"/>
    </source>
</evidence>
<comment type="caution">
    <text evidence="3">The sequence shown here is derived from an EMBL/GenBank/DDBJ whole genome shotgun (WGS) entry which is preliminary data.</text>
</comment>
<dbReference type="EMBL" id="LEKV01005117">
    <property type="protein sequence ID" value="KVH90129.1"/>
    <property type="molecule type" value="Genomic_DNA"/>
</dbReference>
<proteinExistence type="predicted"/>
<dbReference type="PANTHER" id="PTHR10410">
    <property type="entry name" value="EUKARYOTIC TRANSLATION INITIATION FACTOR 3 -RELATED"/>
    <property type="match status" value="1"/>
</dbReference>
<feature type="domain" description="MPN" evidence="2">
    <location>
        <begin position="20"/>
        <end position="151"/>
    </location>
</feature>
<dbReference type="Proteomes" id="UP000243975">
    <property type="component" value="Unassembled WGS sequence"/>
</dbReference>
<sequence length="209" mass="23549">MDPYTSPHQQPWLNKPGSSRTTSSSLVEDGGSFSLRKHRGHGALQGKPMAMLLLLWTRLRCRSRGRRLGLIYEDMTDYSQTNNKQTGSLENIVGWYDSHPGYGCWLSVSDASTQMLNQQFQEPFLAVEIDPTRTLSAGKTAEKLEQAEGQMSPFTLGPLMTPKRDYQGHPSLILFANPSNFGQNCRVMSLWFHPEDVDEKRLLLNCKGV</sequence>
<dbReference type="PROSITE" id="PS50249">
    <property type="entry name" value="MPN"/>
    <property type="match status" value="1"/>
</dbReference>
<evidence type="ECO:0000256" key="1">
    <source>
        <dbReference type="SAM" id="MobiDB-lite"/>
    </source>
</evidence>
<dbReference type="InterPro" id="IPR050242">
    <property type="entry name" value="JAMM_MPN+_peptidase_M67A"/>
</dbReference>
<organism evidence="3 4">
    <name type="scientific">Cynara cardunculus var. scolymus</name>
    <name type="common">Globe artichoke</name>
    <name type="synonym">Cynara scolymus</name>
    <dbReference type="NCBI Taxonomy" id="59895"/>
    <lineage>
        <taxon>Eukaryota</taxon>
        <taxon>Viridiplantae</taxon>
        <taxon>Streptophyta</taxon>
        <taxon>Embryophyta</taxon>
        <taxon>Tracheophyta</taxon>
        <taxon>Spermatophyta</taxon>
        <taxon>Magnoliopsida</taxon>
        <taxon>eudicotyledons</taxon>
        <taxon>Gunneridae</taxon>
        <taxon>Pentapetalae</taxon>
        <taxon>asterids</taxon>
        <taxon>campanulids</taxon>
        <taxon>Asterales</taxon>
        <taxon>Asteraceae</taxon>
        <taxon>Carduoideae</taxon>
        <taxon>Cardueae</taxon>
        <taxon>Carduinae</taxon>
        <taxon>Cynara</taxon>
    </lineage>
</organism>
<accession>A0A118JT53</accession>